<evidence type="ECO:0000313" key="1">
    <source>
        <dbReference type="EMBL" id="CAG7822889.1"/>
    </source>
</evidence>
<dbReference type="EMBL" id="CAJVCH010527775">
    <property type="protein sequence ID" value="CAG7822889.1"/>
    <property type="molecule type" value="Genomic_DNA"/>
</dbReference>
<name>A0A8J2LHH2_9HEXA</name>
<reference evidence="1" key="1">
    <citation type="submission" date="2021-06" db="EMBL/GenBank/DDBJ databases">
        <authorList>
            <person name="Hodson N. C."/>
            <person name="Mongue J. A."/>
            <person name="Jaron S. K."/>
        </authorList>
    </citation>
    <scope>NUCLEOTIDE SEQUENCE</scope>
</reference>
<feature type="non-terminal residue" evidence="1">
    <location>
        <position position="100"/>
    </location>
</feature>
<evidence type="ECO:0008006" key="3">
    <source>
        <dbReference type="Google" id="ProtNLM"/>
    </source>
</evidence>
<dbReference type="Proteomes" id="UP000708208">
    <property type="component" value="Unassembled WGS sequence"/>
</dbReference>
<dbReference type="AlphaFoldDB" id="A0A8J2LHH2"/>
<proteinExistence type="predicted"/>
<protein>
    <recommendedName>
        <fullName evidence="3">Carboxylesterase type B domain-containing protein</fullName>
    </recommendedName>
</protein>
<comment type="caution">
    <text evidence="1">The sequence shown here is derived from an EMBL/GenBank/DDBJ whole genome shotgun (WGS) entry which is preliminary data.</text>
</comment>
<sequence>MNKDSSPTMSDKSVTEFVYNEITGTKRRDYGVCHADDLAMLFNVVGMFNVPRNPHSTDYNFSKDMVKLWVDFARDATSKVLTFRGVEFLQQDPEKPRQYL</sequence>
<accession>A0A8J2LHH2</accession>
<evidence type="ECO:0000313" key="2">
    <source>
        <dbReference type="Proteomes" id="UP000708208"/>
    </source>
</evidence>
<organism evidence="1 2">
    <name type="scientific">Allacma fusca</name>
    <dbReference type="NCBI Taxonomy" id="39272"/>
    <lineage>
        <taxon>Eukaryota</taxon>
        <taxon>Metazoa</taxon>
        <taxon>Ecdysozoa</taxon>
        <taxon>Arthropoda</taxon>
        <taxon>Hexapoda</taxon>
        <taxon>Collembola</taxon>
        <taxon>Symphypleona</taxon>
        <taxon>Sminthuridae</taxon>
        <taxon>Allacma</taxon>
    </lineage>
</organism>
<keyword evidence="2" id="KW-1185">Reference proteome</keyword>
<gene>
    <name evidence="1" type="ORF">AFUS01_LOCUS33134</name>
</gene>